<organism evidence="1 2">
    <name type="scientific">Ephemerocybe angulata</name>
    <dbReference type="NCBI Taxonomy" id="980116"/>
    <lineage>
        <taxon>Eukaryota</taxon>
        <taxon>Fungi</taxon>
        <taxon>Dikarya</taxon>
        <taxon>Basidiomycota</taxon>
        <taxon>Agaricomycotina</taxon>
        <taxon>Agaricomycetes</taxon>
        <taxon>Agaricomycetidae</taxon>
        <taxon>Agaricales</taxon>
        <taxon>Agaricineae</taxon>
        <taxon>Psathyrellaceae</taxon>
        <taxon>Ephemerocybe</taxon>
    </lineage>
</organism>
<dbReference type="Proteomes" id="UP000521943">
    <property type="component" value="Unassembled WGS sequence"/>
</dbReference>
<comment type="caution">
    <text evidence="1">The sequence shown here is derived from an EMBL/GenBank/DDBJ whole genome shotgun (WGS) entry which is preliminary data.</text>
</comment>
<sequence length="243" mass="26498">MPCSPGVDTLRRGNFGFTFSQIWTNTDTPLSLSGHRYIALTHLSTRLSLAGRRYVRLGAFWALDVAGPPYPEDDTSCRRDVDSAVASLVHTMVNGLAPHRPSARATSMRRLGAFPDIDLPLDDLQHILQMPPHCSPEAVLSSLGNPYAQFLYFRPLFLTSRDSREAVAGRQYVASGRFSIIPKRGSIIIPIQKPQPDRPDFEFATGVGVQASSLPPTPTTSCCRVAVDVNVTSADVSCVSRDA</sequence>
<dbReference type="EMBL" id="JACGCI010000038">
    <property type="protein sequence ID" value="KAF6753606.1"/>
    <property type="molecule type" value="Genomic_DNA"/>
</dbReference>
<protein>
    <submittedName>
        <fullName evidence="1">Uncharacterized protein</fullName>
    </submittedName>
</protein>
<evidence type="ECO:0000313" key="1">
    <source>
        <dbReference type="EMBL" id="KAF6753606.1"/>
    </source>
</evidence>
<name>A0A8H6M665_9AGAR</name>
<accession>A0A8H6M665</accession>
<reference evidence="1 2" key="1">
    <citation type="submission" date="2020-07" db="EMBL/GenBank/DDBJ databases">
        <title>Comparative genomics of pyrophilous fungi reveals a link between fire events and developmental genes.</title>
        <authorList>
            <consortium name="DOE Joint Genome Institute"/>
            <person name="Steindorff A.S."/>
            <person name="Carver A."/>
            <person name="Calhoun S."/>
            <person name="Stillman K."/>
            <person name="Liu H."/>
            <person name="Lipzen A."/>
            <person name="Pangilinan J."/>
            <person name="Labutti K."/>
            <person name="Bruns T.D."/>
            <person name="Grigoriev I.V."/>
        </authorList>
    </citation>
    <scope>NUCLEOTIDE SEQUENCE [LARGE SCALE GENOMIC DNA]</scope>
    <source>
        <strain evidence="1 2">CBS 144469</strain>
    </source>
</reference>
<gene>
    <name evidence="1" type="ORF">DFP72DRAFT_848887</name>
</gene>
<proteinExistence type="predicted"/>
<evidence type="ECO:0000313" key="2">
    <source>
        <dbReference type="Proteomes" id="UP000521943"/>
    </source>
</evidence>
<keyword evidence="2" id="KW-1185">Reference proteome</keyword>
<dbReference type="AlphaFoldDB" id="A0A8H6M665"/>